<feature type="chain" id="PRO_5043732027" description="DUF7136 domain-containing protein" evidence="2">
    <location>
        <begin position="25"/>
        <end position="270"/>
    </location>
</feature>
<feature type="domain" description="DUF7136" evidence="3">
    <location>
        <begin position="27"/>
        <end position="240"/>
    </location>
</feature>
<keyword evidence="1" id="KW-0472">Membrane</keyword>
<evidence type="ECO:0000313" key="4">
    <source>
        <dbReference type="EMBL" id="KAK6337284.1"/>
    </source>
</evidence>
<evidence type="ECO:0000259" key="3">
    <source>
        <dbReference type="Pfam" id="PF23584"/>
    </source>
</evidence>
<dbReference type="PROSITE" id="PS51257">
    <property type="entry name" value="PROKAR_LIPOPROTEIN"/>
    <property type="match status" value="1"/>
</dbReference>
<dbReference type="Proteomes" id="UP001373714">
    <property type="component" value="Unassembled WGS sequence"/>
</dbReference>
<proteinExistence type="predicted"/>
<feature type="transmembrane region" description="Helical" evidence="1">
    <location>
        <begin position="250"/>
        <end position="269"/>
    </location>
</feature>
<dbReference type="Pfam" id="PF23584">
    <property type="entry name" value="DUF7136"/>
    <property type="match status" value="1"/>
</dbReference>
<name>A0AAV9U7N5_9PEZI</name>
<evidence type="ECO:0000313" key="5">
    <source>
        <dbReference type="Proteomes" id="UP001373714"/>
    </source>
</evidence>
<protein>
    <recommendedName>
        <fullName evidence="3">DUF7136 domain-containing protein</fullName>
    </recommendedName>
</protein>
<sequence>MRLISPTFWSLVGMLACLGPSVEAVAAGALEVSVVFPRINETYAPASMFPIVYGLENAELAKNLNLVINSYLRGGPAGYFGNTIYNIQKTYGDFSRSKKPYLVYMYLRLENEGDYELESYVHWSRCGLSGNNITYLFNNTLLSKRVPFYLKEGGRGVNLVEITADENPTCSAPTFSIDIGTETQEVIVPDPVTGTCAVISSTPTLALNPCRVKIDAAADESMLAAVLAANCGGSNPPPACPKEGSAAQKLAIGGVAGLAAVLGAVGLLLA</sequence>
<dbReference type="AlphaFoldDB" id="A0AAV9U7N5"/>
<keyword evidence="1" id="KW-1133">Transmembrane helix</keyword>
<keyword evidence="1" id="KW-0812">Transmembrane</keyword>
<evidence type="ECO:0000256" key="2">
    <source>
        <dbReference type="SAM" id="SignalP"/>
    </source>
</evidence>
<keyword evidence="2" id="KW-0732">Signal</keyword>
<dbReference type="InterPro" id="IPR055560">
    <property type="entry name" value="DUF7136"/>
</dbReference>
<organism evidence="4 5">
    <name type="scientific">Orbilia blumenaviensis</name>
    <dbReference type="NCBI Taxonomy" id="1796055"/>
    <lineage>
        <taxon>Eukaryota</taxon>
        <taxon>Fungi</taxon>
        <taxon>Dikarya</taxon>
        <taxon>Ascomycota</taxon>
        <taxon>Pezizomycotina</taxon>
        <taxon>Orbiliomycetes</taxon>
        <taxon>Orbiliales</taxon>
        <taxon>Orbiliaceae</taxon>
        <taxon>Orbilia</taxon>
    </lineage>
</organism>
<accession>A0AAV9U7N5</accession>
<keyword evidence="5" id="KW-1185">Reference proteome</keyword>
<gene>
    <name evidence="4" type="ORF">TWF730_002690</name>
</gene>
<feature type="signal peptide" evidence="2">
    <location>
        <begin position="1"/>
        <end position="24"/>
    </location>
</feature>
<comment type="caution">
    <text evidence="4">The sequence shown here is derived from an EMBL/GenBank/DDBJ whole genome shotgun (WGS) entry which is preliminary data.</text>
</comment>
<reference evidence="4 5" key="1">
    <citation type="submission" date="2019-10" db="EMBL/GenBank/DDBJ databases">
        <authorList>
            <person name="Palmer J.M."/>
        </authorList>
    </citation>
    <scope>NUCLEOTIDE SEQUENCE [LARGE SCALE GENOMIC DNA]</scope>
    <source>
        <strain evidence="4 5">TWF730</strain>
    </source>
</reference>
<evidence type="ECO:0000256" key="1">
    <source>
        <dbReference type="SAM" id="Phobius"/>
    </source>
</evidence>
<dbReference type="EMBL" id="JAVHNS010000013">
    <property type="protein sequence ID" value="KAK6337284.1"/>
    <property type="molecule type" value="Genomic_DNA"/>
</dbReference>